<accession>A0A2P5FQZ8</accession>
<keyword evidence="1" id="KW-0812">Transmembrane</keyword>
<keyword evidence="1" id="KW-1133">Transmembrane helix</keyword>
<evidence type="ECO:0000313" key="2">
    <source>
        <dbReference type="EMBL" id="POO00228.1"/>
    </source>
</evidence>
<evidence type="ECO:0000313" key="3">
    <source>
        <dbReference type="Proteomes" id="UP000237000"/>
    </source>
</evidence>
<sequence length="168" mass="18956">MICWPNISSCFIKWYGWGMALEESNVPKKLVFPREGCAARAKPLVLATMLLMSFEISNNREFLYVASAASIALITVGSLVVVFNTQNSLQRLKLLVIFVPLAASIGTGIPLDNHRFGAWVFMWLSKRCWGFILIAMTPHVHPQVRIPLEPLPANCTEVSVRRQDFFFL</sequence>
<keyword evidence="3" id="KW-1185">Reference proteome</keyword>
<dbReference type="Proteomes" id="UP000237000">
    <property type="component" value="Unassembled WGS sequence"/>
</dbReference>
<evidence type="ECO:0000256" key="1">
    <source>
        <dbReference type="SAM" id="Phobius"/>
    </source>
</evidence>
<name>A0A2P5FQZ8_TREOI</name>
<keyword evidence="1" id="KW-0472">Membrane</keyword>
<organism evidence="2 3">
    <name type="scientific">Trema orientale</name>
    <name type="common">Charcoal tree</name>
    <name type="synonym">Celtis orientalis</name>
    <dbReference type="NCBI Taxonomy" id="63057"/>
    <lineage>
        <taxon>Eukaryota</taxon>
        <taxon>Viridiplantae</taxon>
        <taxon>Streptophyta</taxon>
        <taxon>Embryophyta</taxon>
        <taxon>Tracheophyta</taxon>
        <taxon>Spermatophyta</taxon>
        <taxon>Magnoliopsida</taxon>
        <taxon>eudicotyledons</taxon>
        <taxon>Gunneridae</taxon>
        <taxon>Pentapetalae</taxon>
        <taxon>rosids</taxon>
        <taxon>fabids</taxon>
        <taxon>Rosales</taxon>
        <taxon>Cannabaceae</taxon>
        <taxon>Trema</taxon>
    </lineage>
</organism>
<comment type="caution">
    <text evidence="2">The sequence shown here is derived from an EMBL/GenBank/DDBJ whole genome shotgun (WGS) entry which is preliminary data.</text>
</comment>
<gene>
    <name evidence="2" type="ORF">TorRG33x02_040060</name>
</gene>
<feature type="transmembrane region" description="Helical" evidence="1">
    <location>
        <begin position="62"/>
        <end position="82"/>
    </location>
</feature>
<feature type="transmembrane region" description="Helical" evidence="1">
    <location>
        <begin position="94"/>
        <end position="111"/>
    </location>
</feature>
<dbReference type="EMBL" id="JXTC01000014">
    <property type="protein sequence ID" value="POO00228.1"/>
    <property type="molecule type" value="Genomic_DNA"/>
</dbReference>
<dbReference type="InParanoid" id="A0A2P5FQZ8"/>
<dbReference type="OrthoDB" id="10273617at2759"/>
<reference evidence="3" key="1">
    <citation type="submission" date="2016-06" db="EMBL/GenBank/DDBJ databases">
        <title>Parallel loss of symbiosis genes in relatives of nitrogen-fixing non-legume Parasponia.</title>
        <authorList>
            <person name="Van Velzen R."/>
            <person name="Holmer R."/>
            <person name="Bu F."/>
            <person name="Rutten L."/>
            <person name="Van Zeijl A."/>
            <person name="Liu W."/>
            <person name="Santuari L."/>
            <person name="Cao Q."/>
            <person name="Sharma T."/>
            <person name="Shen D."/>
            <person name="Roswanjaya Y."/>
            <person name="Wardhani T."/>
            <person name="Kalhor M.S."/>
            <person name="Jansen J."/>
            <person name="Van den Hoogen J."/>
            <person name="Gungor B."/>
            <person name="Hartog M."/>
            <person name="Hontelez J."/>
            <person name="Verver J."/>
            <person name="Yang W.-C."/>
            <person name="Schijlen E."/>
            <person name="Repin R."/>
            <person name="Schilthuizen M."/>
            <person name="Schranz E."/>
            <person name="Heidstra R."/>
            <person name="Miyata K."/>
            <person name="Fedorova E."/>
            <person name="Kohlen W."/>
            <person name="Bisseling T."/>
            <person name="Smit S."/>
            <person name="Geurts R."/>
        </authorList>
    </citation>
    <scope>NUCLEOTIDE SEQUENCE [LARGE SCALE GENOMIC DNA]</scope>
    <source>
        <strain evidence="3">cv. RG33-2</strain>
    </source>
</reference>
<dbReference type="AlphaFoldDB" id="A0A2P5FQZ8"/>
<proteinExistence type="predicted"/>
<protein>
    <submittedName>
        <fullName evidence="2">Uncharacterized protein</fullName>
    </submittedName>
</protein>